<sequence>MLSEDIDIDITQFYESLFKLNANSEIAAVAKAMYLRKSDNLIAARKILKDTLQLKPFFLYGWMLLSEISMRLHCWEDAESAAKKALEIEKHEIKDGLLHKVKLILIESLSRSDNRQKWETAFQMCEHFERWVGRTRGRITYRMTQVLTGHGCFGGYLRRIGQEATAQCHHCDEGEYTAQHTLEECPAFSGERRVLQQAIGWDLSPAAVVAAILTGERCWNVVASFCEEVMTRKEAAERVRERNNPRAVARPPQPRTRRVGRGGGGTRLRCGREIPAHQ</sequence>
<reference evidence="2 3" key="1">
    <citation type="submission" date="2015-07" db="EMBL/GenBank/DDBJ databases">
        <title>The genome of Habropoda laboriosa.</title>
        <authorList>
            <person name="Pan H."/>
            <person name="Kapheim K."/>
        </authorList>
    </citation>
    <scope>NUCLEOTIDE SEQUENCE [LARGE SCALE GENOMIC DNA]</scope>
    <source>
        <strain evidence="2">0110345459</strain>
    </source>
</reference>
<organism evidence="2 3">
    <name type="scientific">Habropoda laboriosa</name>
    <dbReference type="NCBI Taxonomy" id="597456"/>
    <lineage>
        <taxon>Eukaryota</taxon>
        <taxon>Metazoa</taxon>
        <taxon>Ecdysozoa</taxon>
        <taxon>Arthropoda</taxon>
        <taxon>Hexapoda</taxon>
        <taxon>Insecta</taxon>
        <taxon>Pterygota</taxon>
        <taxon>Neoptera</taxon>
        <taxon>Endopterygota</taxon>
        <taxon>Hymenoptera</taxon>
        <taxon>Apocrita</taxon>
        <taxon>Aculeata</taxon>
        <taxon>Apoidea</taxon>
        <taxon>Anthophila</taxon>
        <taxon>Apidae</taxon>
        <taxon>Habropoda</taxon>
    </lineage>
</organism>
<evidence type="ECO:0000256" key="1">
    <source>
        <dbReference type="SAM" id="MobiDB-lite"/>
    </source>
</evidence>
<dbReference type="Gene3D" id="1.25.40.10">
    <property type="entry name" value="Tetratricopeptide repeat domain"/>
    <property type="match status" value="1"/>
</dbReference>
<accession>A0A0L7QYH7</accession>
<keyword evidence="3" id="KW-1185">Reference proteome</keyword>
<name>A0A0L7QYH7_9HYME</name>
<protein>
    <recommendedName>
        <fullName evidence="4">Reverse transcriptase</fullName>
    </recommendedName>
</protein>
<dbReference type="STRING" id="597456.A0A0L7QYH7"/>
<proteinExistence type="predicted"/>
<dbReference type="AlphaFoldDB" id="A0A0L7QYH7"/>
<evidence type="ECO:0000313" key="3">
    <source>
        <dbReference type="Proteomes" id="UP000053825"/>
    </source>
</evidence>
<feature type="region of interest" description="Disordered" evidence="1">
    <location>
        <begin position="236"/>
        <end position="278"/>
    </location>
</feature>
<dbReference type="OrthoDB" id="421075at2759"/>
<dbReference type="EMBL" id="KQ414692">
    <property type="protein sequence ID" value="KOC63606.1"/>
    <property type="molecule type" value="Genomic_DNA"/>
</dbReference>
<gene>
    <name evidence="2" type="ORF">WH47_02487</name>
</gene>
<dbReference type="Proteomes" id="UP000053825">
    <property type="component" value="Unassembled WGS sequence"/>
</dbReference>
<dbReference type="InterPro" id="IPR011990">
    <property type="entry name" value="TPR-like_helical_dom_sf"/>
</dbReference>
<dbReference type="SUPFAM" id="SSF48452">
    <property type="entry name" value="TPR-like"/>
    <property type="match status" value="1"/>
</dbReference>
<evidence type="ECO:0008006" key="4">
    <source>
        <dbReference type="Google" id="ProtNLM"/>
    </source>
</evidence>
<evidence type="ECO:0000313" key="2">
    <source>
        <dbReference type="EMBL" id="KOC63606.1"/>
    </source>
</evidence>